<feature type="region of interest" description="Disordered" evidence="1">
    <location>
        <begin position="277"/>
        <end position="306"/>
    </location>
</feature>
<dbReference type="Proteomes" id="UP000094313">
    <property type="component" value="Chromosome"/>
</dbReference>
<organism evidence="2 3">
    <name type="scientific">Pedobacter steynii</name>
    <dbReference type="NCBI Taxonomy" id="430522"/>
    <lineage>
        <taxon>Bacteria</taxon>
        <taxon>Pseudomonadati</taxon>
        <taxon>Bacteroidota</taxon>
        <taxon>Sphingobacteriia</taxon>
        <taxon>Sphingobacteriales</taxon>
        <taxon>Sphingobacteriaceae</taxon>
        <taxon>Pedobacter</taxon>
    </lineage>
</organism>
<protein>
    <recommendedName>
        <fullName evidence="4">T9SS C-terminal target domain-containing protein</fullName>
    </recommendedName>
</protein>
<name>A0A1D7QAX2_9SPHI</name>
<dbReference type="RefSeq" id="WP_069377530.1">
    <property type="nucleotide sequence ID" value="NZ_CP017141.1"/>
</dbReference>
<dbReference type="PANTHER" id="PTHR41339:SF1">
    <property type="entry name" value="SECRETED PROTEIN"/>
    <property type="match status" value="1"/>
</dbReference>
<reference evidence="2 3" key="1">
    <citation type="submission" date="2016-08" db="EMBL/GenBank/DDBJ databases">
        <authorList>
            <person name="Seilhamer J.J."/>
        </authorList>
    </citation>
    <scope>NUCLEOTIDE SEQUENCE [LARGE SCALE GENOMIC DNA]</scope>
    <source>
        <strain evidence="2 3">DX4</strain>
    </source>
</reference>
<dbReference type="PROSITE" id="PS51257">
    <property type="entry name" value="PROKAR_LIPOPROTEIN"/>
    <property type="match status" value="1"/>
</dbReference>
<sequence>MKNVLLTGLALAALTFASSCKKDSNTNDNGFEKRSTVASYAAAAALPVQTVSGTITTNTTWDNTKVWELSGVVTVASGVTLTINPGTYIKSTVNTVGIPNGVLVAVRGAKINAIGTAENPIVFTSRNLLDNNAATNPVPGDFGGVILLGKAHVNTTTGTKEIEGLPTGGAYTFGSAKGSEVENDNSGTLKYVRIEYAGFNLSTDNEVNGLTLGGVGNLTTLDHIAVLYGKDDSFEFFGGTVNATYLVSKAADDDNFDFDNGYNGSIRYAVAVADKNSTHSQSGGSSDSNGIESDNNAPTEDATFALTPKTHPKLRNFSIIGTSATNAGYKFGVRNRRGAEIELSNSIITGYPSGFVFNDGTESFYASTVSKLTSNDFHGFTAAITPAGTYTGNTTSTAATAPSFSMSQPFFNNGTLSFVGATNGAFAVDATWAQGWSTL</sequence>
<keyword evidence="3" id="KW-1185">Reference proteome</keyword>
<proteinExistence type="predicted"/>
<evidence type="ECO:0000313" key="2">
    <source>
        <dbReference type="EMBL" id="AOM75832.1"/>
    </source>
</evidence>
<dbReference type="KEGG" id="psty:BFS30_00780"/>
<dbReference type="AlphaFoldDB" id="A0A1D7QAX2"/>
<evidence type="ECO:0008006" key="4">
    <source>
        <dbReference type="Google" id="ProtNLM"/>
    </source>
</evidence>
<accession>A0A1D7QAX2</accession>
<evidence type="ECO:0000313" key="3">
    <source>
        <dbReference type="Proteomes" id="UP000094313"/>
    </source>
</evidence>
<dbReference type="PANTHER" id="PTHR41339">
    <property type="entry name" value="LIPL48"/>
    <property type="match status" value="1"/>
</dbReference>
<dbReference type="EMBL" id="CP017141">
    <property type="protein sequence ID" value="AOM75832.1"/>
    <property type="molecule type" value="Genomic_DNA"/>
</dbReference>
<evidence type="ECO:0000256" key="1">
    <source>
        <dbReference type="SAM" id="MobiDB-lite"/>
    </source>
</evidence>
<dbReference type="OrthoDB" id="1521716at2"/>
<gene>
    <name evidence="2" type="ORF">BFS30_00780</name>
</gene>
<feature type="compositionally biased region" description="Low complexity" evidence="1">
    <location>
        <begin position="278"/>
        <end position="290"/>
    </location>
</feature>